<feature type="region of interest" description="Disordered" evidence="9">
    <location>
        <begin position="154"/>
        <end position="178"/>
    </location>
</feature>
<dbReference type="InterPro" id="IPR016193">
    <property type="entry name" value="Cytidine_deaminase-like"/>
</dbReference>
<dbReference type="SUPFAM" id="SSF53927">
    <property type="entry name" value="Cytidine deaminase-like"/>
    <property type="match status" value="1"/>
</dbReference>
<comment type="cofactor">
    <cofactor evidence="8">
        <name>Zn(2+)</name>
        <dbReference type="ChEBI" id="CHEBI:29105"/>
    </cofactor>
    <text evidence="8">Binds 1 zinc ion per subunit.</text>
</comment>
<evidence type="ECO:0000256" key="5">
    <source>
        <dbReference type="ARBA" id="ARBA00022801"/>
    </source>
</evidence>
<dbReference type="InterPro" id="IPR028883">
    <property type="entry name" value="tRNA_aden_deaminase"/>
</dbReference>
<dbReference type="Pfam" id="PF14437">
    <property type="entry name" value="MafB19-deam"/>
    <property type="match status" value="1"/>
</dbReference>
<dbReference type="HAMAP" id="MF_00972">
    <property type="entry name" value="tRNA_aden_deaminase"/>
    <property type="match status" value="1"/>
</dbReference>
<accession>A0A6C2UN00</accession>
<gene>
    <name evidence="8 11" type="primary">tadA</name>
    <name evidence="11" type="ORF">SCARR_02716</name>
</gene>
<dbReference type="NCBIfam" id="NF008113">
    <property type="entry name" value="PRK10860.1"/>
    <property type="match status" value="1"/>
</dbReference>
<dbReference type="GO" id="GO:0052717">
    <property type="term" value="F:tRNA-specific adenosine-34 deaminase activity"/>
    <property type="evidence" value="ECO:0007669"/>
    <property type="project" value="UniProtKB-UniRule"/>
</dbReference>
<feature type="binding site" evidence="8">
    <location>
        <position position="56"/>
    </location>
    <ligand>
        <name>Zn(2+)</name>
        <dbReference type="ChEBI" id="CHEBI:29105"/>
        <note>catalytic</note>
    </ligand>
</feature>
<evidence type="ECO:0000256" key="1">
    <source>
        <dbReference type="ARBA" id="ARBA00010669"/>
    </source>
</evidence>
<dbReference type="Gene3D" id="3.40.140.10">
    <property type="entry name" value="Cytidine Deaminase, domain 2"/>
    <property type="match status" value="1"/>
</dbReference>
<evidence type="ECO:0000259" key="10">
    <source>
        <dbReference type="PROSITE" id="PS51747"/>
    </source>
</evidence>
<feature type="active site" description="Proton donor" evidence="8">
    <location>
        <position position="58"/>
    </location>
</feature>
<dbReference type="PANTHER" id="PTHR11079:SF202">
    <property type="entry name" value="TRNA-SPECIFIC ADENOSINE DEAMINASE"/>
    <property type="match status" value="1"/>
</dbReference>
<evidence type="ECO:0000256" key="2">
    <source>
        <dbReference type="ARBA" id="ARBA00011738"/>
    </source>
</evidence>
<reference evidence="11 12" key="1">
    <citation type="submission" date="2019-04" db="EMBL/GenBank/DDBJ databases">
        <authorList>
            <person name="Van Vliet M D."/>
        </authorList>
    </citation>
    <scope>NUCLEOTIDE SEQUENCE [LARGE SCALE GENOMIC DNA]</scope>
    <source>
        <strain evidence="11 12">F21</strain>
    </source>
</reference>
<feature type="domain" description="CMP/dCMP-type deaminase" evidence="10">
    <location>
        <begin position="5"/>
        <end position="116"/>
    </location>
</feature>
<evidence type="ECO:0000313" key="12">
    <source>
        <dbReference type="Proteomes" id="UP000346198"/>
    </source>
</evidence>
<protein>
    <recommendedName>
        <fullName evidence="8">tRNA-specific adenosine deaminase</fullName>
        <ecNumber evidence="8">3.5.4.33</ecNumber>
    </recommendedName>
</protein>
<comment type="catalytic activity">
    <reaction evidence="7 8">
        <text>adenosine(34) in tRNA + H2O + H(+) = inosine(34) in tRNA + NH4(+)</text>
        <dbReference type="Rhea" id="RHEA:43168"/>
        <dbReference type="Rhea" id="RHEA-COMP:10373"/>
        <dbReference type="Rhea" id="RHEA-COMP:10374"/>
        <dbReference type="ChEBI" id="CHEBI:15377"/>
        <dbReference type="ChEBI" id="CHEBI:15378"/>
        <dbReference type="ChEBI" id="CHEBI:28938"/>
        <dbReference type="ChEBI" id="CHEBI:74411"/>
        <dbReference type="ChEBI" id="CHEBI:82852"/>
        <dbReference type="EC" id="3.5.4.33"/>
    </reaction>
</comment>
<keyword evidence="12" id="KW-1185">Reference proteome</keyword>
<dbReference type="EC" id="3.5.4.33" evidence="8"/>
<organism evidence="11 12">
    <name type="scientific">Pontiella sulfatireligans</name>
    <dbReference type="NCBI Taxonomy" id="2750658"/>
    <lineage>
        <taxon>Bacteria</taxon>
        <taxon>Pseudomonadati</taxon>
        <taxon>Kiritimatiellota</taxon>
        <taxon>Kiritimatiellia</taxon>
        <taxon>Kiritimatiellales</taxon>
        <taxon>Pontiellaceae</taxon>
        <taxon>Pontiella</taxon>
    </lineage>
</organism>
<keyword evidence="5 8" id="KW-0378">Hydrolase</keyword>
<dbReference type="InterPro" id="IPR016192">
    <property type="entry name" value="APOBEC/CMP_deaminase_Zn-bd"/>
</dbReference>
<sequence length="178" mass="19486">MDNFSPDILFMRMALREAEAAAAEGEVPCGAVIVRDGEVLGKAHNQTETLNDPTAHAEILAITQAAQAVGNWRLNGAVMYVTKEPCPMCAGALVLARIQKVVWGMTDPVRGGAISKFQILNTADLNHAVEIETGLMEDDCKAVMQDFFQNIRQASKDRKRHARQDDTGVAPPHDKFDR</sequence>
<evidence type="ECO:0000256" key="6">
    <source>
        <dbReference type="ARBA" id="ARBA00022833"/>
    </source>
</evidence>
<comment type="similarity">
    <text evidence="1">Belongs to the cytidine and deoxycytidylate deaminase family. ADAT2 subfamily.</text>
</comment>
<evidence type="ECO:0000256" key="7">
    <source>
        <dbReference type="ARBA" id="ARBA00048045"/>
    </source>
</evidence>
<keyword evidence="6 8" id="KW-0862">Zinc</keyword>
<dbReference type="GO" id="GO:0002100">
    <property type="term" value="P:tRNA wobble adenosine to inosine editing"/>
    <property type="evidence" value="ECO:0007669"/>
    <property type="project" value="UniProtKB-UniRule"/>
</dbReference>
<dbReference type="CDD" id="cd01285">
    <property type="entry name" value="nucleoside_deaminase"/>
    <property type="match status" value="1"/>
</dbReference>
<dbReference type="InterPro" id="IPR002125">
    <property type="entry name" value="CMP_dCMP_dom"/>
</dbReference>
<name>A0A6C2UN00_9BACT</name>
<comment type="function">
    <text evidence="8">Catalyzes the deamination of adenosine to inosine at the wobble position 34 of tRNA(Arg2).</text>
</comment>
<proteinExistence type="inferred from homology"/>
<evidence type="ECO:0000256" key="8">
    <source>
        <dbReference type="HAMAP-Rule" id="MF_00972"/>
    </source>
</evidence>
<dbReference type="Proteomes" id="UP000346198">
    <property type="component" value="Unassembled WGS sequence"/>
</dbReference>
<evidence type="ECO:0000313" key="11">
    <source>
        <dbReference type="EMBL" id="VGO20651.1"/>
    </source>
</evidence>
<dbReference type="GO" id="GO:0008270">
    <property type="term" value="F:zinc ion binding"/>
    <property type="evidence" value="ECO:0007669"/>
    <property type="project" value="UniProtKB-UniRule"/>
</dbReference>
<dbReference type="FunFam" id="3.40.140.10:FF:000005">
    <property type="entry name" value="tRNA-specific adenosine deaminase"/>
    <property type="match status" value="1"/>
</dbReference>
<dbReference type="AlphaFoldDB" id="A0A6C2UN00"/>
<dbReference type="InterPro" id="IPR058535">
    <property type="entry name" value="MafB19-deam"/>
</dbReference>
<dbReference type="EMBL" id="CAAHFH010000002">
    <property type="protein sequence ID" value="VGO20651.1"/>
    <property type="molecule type" value="Genomic_DNA"/>
</dbReference>
<evidence type="ECO:0000256" key="4">
    <source>
        <dbReference type="ARBA" id="ARBA00022723"/>
    </source>
</evidence>
<dbReference type="PANTHER" id="PTHR11079">
    <property type="entry name" value="CYTOSINE DEAMINASE FAMILY MEMBER"/>
    <property type="match status" value="1"/>
</dbReference>
<dbReference type="PROSITE" id="PS00903">
    <property type="entry name" value="CYT_DCMP_DEAMINASES_1"/>
    <property type="match status" value="1"/>
</dbReference>
<evidence type="ECO:0000256" key="9">
    <source>
        <dbReference type="SAM" id="MobiDB-lite"/>
    </source>
</evidence>
<keyword evidence="3 8" id="KW-0819">tRNA processing</keyword>
<evidence type="ECO:0000256" key="3">
    <source>
        <dbReference type="ARBA" id="ARBA00022694"/>
    </source>
</evidence>
<feature type="binding site" evidence="8">
    <location>
        <position position="86"/>
    </location>
    <ligand>
        <name>Zn(2+)</name>
        <dbReference type="ChEBI" id="CHEBI:29105"/>
        <note>catalytic</note>
    </ligand>
</feature>
<comment type="subunit">
    <text evidence="2 8">Homodimer.</text>
</comment>
<feature type="binding site" evidence="8">
    <location>
        <position position="89"/>
    </location>
    <ligand>
        <name>Zn(2+)</name>
        <dbReference type="ChEBI" id="CHEBI:29105"/>
        <note>catalytic</note>
    </ligand>
</feature>
<dbReference type="RefSeq" id="WP_136062179.1">
    <property type="nucleotide sequence ID" value="NZ_CAAHFH010000002.1"/>
</dbReference>
<dbReference type="PROSITE" id="PS51747">
    <property type="entry name" value="CYT_DCMP_DEAMINASES_2"/>
    <property type="match status" value="1"/>
</dbReference>
<keyword evidence="4 8" id="KW-0479">Metal-binding</keyword>